<comment type="similarity">
    <text evidence="1">Belongs to the IF-3 family.</text>
</comment>
<feature type="compositionally biased region" description="Polar residues" evidence="4">
    <location>
        <begin position="475"/>
        <end position="496"/>
    </location>
</feature>
<dbReference type="GO" id="GO:0043022">
    <property type="term" value="F:ribosome binding"/>
    <property type="evidence" value="ECO:0007669"/>
    <property type="project" value="TreeGrafter"/>
</dbReference>
<feature type="compositionally biased region" description="Basic and acidic residues" evidence="4">
    <location>
        <begin position="309"/>
        <end position="319"/>
    </location>
</feature>
<feature type="domain" description="Translation initiation factor 3 N-terminal" evidence="5">
    <location>
        <begin position="1"/>
        <end position="47"/>
    </location>
</feature>
<dbReference type="SUPFAM" id="SSF55200">
    <property type="entry name" value="Translation initiation factor IF3, C-terminal domain"/>
    <property type="match status" value="1"/>
</dbReference>
<dbReference type="SUPFAM" id="SSF54364">
    <property type="entry name" value="Translation initiation factor IF3, N-terminal domain"/>
    <property type="match status" value="1"/>
</dbReference>
<dbReference type="Gene3D" id="3.10.20.80">
    <property type="entry name" value="Translation initiation factor 3 (IF-3), N-terminal domain"/>
    <property type="match status" value="1"/>
</dbReference>
<evidence type="ECO:0000256" key="3">
    <source>
        <dbReference type="ARBA" id="ARBA00022917"/>
    </source>
</evidence>
<keyword evidence="6" id="KW-1185">Reference proteome</keyword>
<accession>A0A9R0JKI2</accession>
<dbReference type="GO" id="GO:0032790">
    <property type="term" value="P:ribosome disassembly"/>
    <property type="evidence" value="ECO:0007669"/>
    <property type="project" value="TreeGrafter"/>
</dbReference>
<feature type="compositionally biased region" description="Low complexity" evidence="4">
    <location>
        <begin position="269"/>
        <end position="280"/>
    </location>
</feature>
<keyword evidence="2 7" id="KW-0396">Initiation factor</keyword>
<protein>
    <submittedName>
        <fullName evidence="7">Translation initiation factor IF3-1, mitochondrial isoform X2</fullName>
    </submittedName>
</protein>
<dbReference type="GO" id="GO:0003743">
    <property type="term" value="F:translation initiation factor activity"/>
    <property type="evidence" value="ECO:0007669"/>
    <property type="project" value="UniProtKB-KW"/>
</dbReference>
<dbReference type="PANTHER" id="PTHR10938">
    <property type="entry name" value="TRANSLATION INITIATION FACTOR IF-3"/>
    <property type="match status" value="1"/>
</dbReference>
<gene>
    <name evidence="7" type="primary">LOC110777389</name>
</gene>
<feature type="compositionally biased region" description="Polar residues" evidence="4">
    <location>
        <begin position="457"/>
        <end position="468"/>
    </location>
</feature>
<feature type="compositionally biased region" description="Polar residues" evidence="4">
    <location>
        <begin position="234"/>
        <end position="248"/>
    </location>
</feature>
<evidence type="ECO:0000313" key="7">
    <source>
        <dbReference type="RefSeq" id="XP_021837683.2"/>
    </source>
</evidence>
<reference evidence="7" key="2">
    <citation type="submission" date="2025-08" db="UniProtKB">
        <authorList>
            <consortium name="RefSeq"/>
        </authorList>
    </citation>
    <scope>IDENTIFICATION</scope>
    <source>
        <tissue evidence="7">Leaf</tissue>
    </source>
</reference>
<dbReference type="InterPro" id="IPR001288">
    <property type="entry name" value="Translation_initiation_fac_3"/>
</dbReference>
<keyword evidence="3" id="KW-0648">Protein biosynthesis</keyword>
<dbReference type="AlphaFoldDB" id="A0A9R0JKI2"/>
<evidence type="ECO:0000256" key="2">
    <source>
        <dbReference type="ARBA" id="ARBA00022540"/>
    </source>
</evidence>
<name>A0A9R0JKI2_SPIOL</name>
<feature type="compositionally biased region" description="Polar residues" evidence="4">
    <location>
        <begin position="384"/>
        <end position="421"/>
    </location>
</feature>
<evidence type="ECO:0000256" key="4">
    <source>
        <dbReference type="SAM" id="MobiDB-lite"/>
    </source>
</evidence>
<feature type="region of interest" description="Disordered" evidence="4">
    <location>
        <begin position="219"/>
        <end position="548"/>
    </location>
</feature>
<dbReference type="InterPro" id="IPR036788">
    <property type="entry name" value="T_IF-3_C_sf"/>
</dbReference>
<evidence type="ECO:0000256" key="1">
    <source>
        <dbReference type="ARBA" id="ARBA00005439"/>
    </source>
</evidence>
<dbReference type="Proteomes" id="UP000813463">
    <property type="component" value="Chromosome 4"/>
</dbReference>
<dbReference type="InterPro" id="IPR036787">
    <property type="entry name" value="T_IF-3_N_sf"/>
</dbReference>
<organism evidence="6 7">
    <name type="scientific">Spinacia oleracea</name>
    <name type="common">Spinach</name>
    <dbReference type="NCBI Taxonomy" id="3562"/>
    <lineage>
        <taxon>Eukaryota</taxon>
        <taxon>Viridiplantae</taxon>
        <taxon>Streptophyta</taxon>
        <taxon>Embryophyta</taxon>
        <taxon>Tracheophyta</taxon>
        <taxon>Spermatophyta</taxon>
        <taxon>Magnoliopsida</taxon>
        <taxon>eudicotyledons</taxon>
        <taxon>Gunneridae</taxon>
        <taxon>Pentapetalae</taxon>
        <taxon>Caryophyllales</taxon>
        <taxon>Chenopodiaceae</taxon>
        <taxon>Chenopodioideae</taxon>
        <taxon>Anserineae</taxon>
        <taxon>Spinacia</taxon>
    </lineage>
</organism>
<evidence type="ECO:0000259" key="5">
    <source>
        <dbReference type="Pfam" id="PF05198"/>
    </source>
</evidence>
<dbReference type="PANTHER" id="PTHR10938:SF4">
    <property type="entry name" value="TRANSLATION INITIATION FACTOR IF3-1, MITOCHONDRIAL"/>
    <property type="match status" value="1"/>
</dbReference>
<reference evidence="6" key="1">
    <citation type="journal article" date="2021" name="Nat. Commun.">
        <title>Genomic analyses provide insights into spinach domestication and the genetic basis of agronomic traits.</title>
        <authorList>
            <person name="Cai X."/>
            <person name="Sun X."/>
            <person name="Xu C."/>
            <person name="Sun H."/>
            <person name="Wang X."/>
            <person name="Ge C."/>
            <person name="Zhang Z."/>
            <person name="Wang Q."/>
            <person name="Fei Z."/>
            <person name="Jiao C."/>
            <person name="Wang Q."/>
        </authorList>
    </citation>
    <scope>NUCLEOTIDE SEQUENCE [LARGE SCALE GENOMIC DNA]</scope>
    <source>
        <strain evidence="6">cv. Varoflay</strain>
    </source>
</reference>
<dbReference type="RefSeq" id="XP_021837683.2">
    <property type="nucleotide sequence ID" value="XM_021981991.2"/>
</dbReference>
<sequence length="548" mass="58952">MSRHDALTRAKNLDLDLVEVDRLAKPPVCKIVDYQRERYKKQVREKERAKIKSAGSLKRGGCKEIRVSAKSESKDVKIKADTIKRLMERGYRVKCMVTGTEDQDLTGTLSQISALIEDEAFVEEERPTFLIVRHVKFGMSKKGGKTSKDKTAASPKIHNTATAADLGKEAYSEEFDMDNDEEVEASLQCEEESAWSDTSVSSAVDQNFAEVFDLSHDVKGSASSQEKQMPFDSKGTSSTFANSASRSTPPVVPSFGGPNVAQETGNRYAKSAANNASAVKIPMRFPNSETQPQSHLHPKVHPPTNFRGPPDEIPPRKGEIGSGQPNSNSLSSTVHHQPPSNIGSPGSQATGFGTFSSTTVDLPKAPRLGGLEGSPPMNSRLPPRQSQIQNQSSHPNSNLSGSIRHQQAPSNTGFGTFSSATVDLPKPSRIGGLEGSPPIKSRLPPNEIPQPRDEIQNRPSHPNSNLSGSIGHRQPPSNTGSPRSQATGFGTFSSTKVDADIPNSVSPSDVTRNSGPGKAPGTLNPPISRPDGPQKSVSPDKKWGIFSK</sequence>
<proteinExistence type="inferred from homology"/>
<feature type="compositionally biased region" description="Polar residues" evidence="4">
    <location>
        <begin position="503"/>
        <end position="514"/>
    </location>
</feature>
<dbReference type="NCBIfam" id="TIGR00168">
    <property type="entry name" value="infC"/>
    <property type="match status" value="1"/>
</dbReference>
<dbReference type="InterPro" id="IPR019814">
    <property type="entry name" value="Translation_initiation_fac_3_N"/>
</dbReference>
<dbReference type="Gene3D" id="3.30.110.10">
    <property type="entry name" value="Translation initiation factor 3 (IF-3), C-terminal domain"/>
    <property type="match status" value="1"/>
</dbReference>
<feature type="compositionally biased region" description="Basic and acidic residues" evidence="4">
    <location>
        <begin position="538"/>
        <end position="548"/>
    </location>
</feature>
<feature type="compositionally biased region" description="Polar residues" evidence="4">
    <location>
        <begin position="323"/>
        <end position="360"/>
    </location>
</feature>
<dbReference type="GeneID" id="110777389"/>
<dbReference type="Pfam" id="PF05198">
    <property type="entry name" value="IF3_N"/>
    <property type="match status" value="1"/>
</dbReference>
<evidence type="ECO:0000313" key="6">
    <source>
        <dbReference type="Proteomes" id="UP000813463"/>
    </source>
</evidence>